<dbReference type="EMBL" id="JAPWTJ010001088">
    <property type="protein sequence ID" value="KAJ8973884.1"/>
    <property type="molecule type" value="Genomic_DNA"/>
</dbReference>
<feature type="domain" description="Mutator-like transposase" evidence="5">
    <location>
        <begin position="161"/>
        <end position="504"/>
    </location>
</feature>
<dbReference type="InterPro" id="IPR051703">
    <property type="entry name" value="NF-kappa-B_Signaling_Reg"/>
</dbReference>
<keyword evidence="1" id="KW-0540">Nuclease</keyword>
<evidence type="ECO:0000256" key="3">
    <source>
        <dbReference type="ARBA" id="ARBA00022801"/>
    </source>
</evidence>
<dbReference type="InterPro" id="IPR034720">
    <property type="entry name" value="Viral_alk_exo"/>
</dbReference>
<dbReference type="Proteomes" id="UP001162164">
    <property type="component" value="Unassembled WGS sequence"/>
</dbReference>
<dbReference type="PANTHER" id="PTHR46609:SF8">
    <property type="entry name" value="YQAJ VIRAL RECOMBINASE DOMAIN-CONTAINING PROTEIN"/>
    <property type="match status" value="1"/>
</dbReference>
<evidence type="ECO:0000313" key="7">
    <source>
        <dbReference type="Proteomes" id="UP001162164"/>
    </source>
</evidence>
<dbReference type="Pfam" id="PF01771">
    <property type="entry name" value="Viral_alk_exo"/>
    <property type="match status" value="1"/>
</dbReference>
<evidence type="ECO:0000256" key="4">
    <source>
        <dbReference type="ARBA" id="ARBA00022839"/>
    </source>
</evidence>
<evidence type="ECO:0000256" key="1">
    <source>
        <dbReference type="ARBA" id="ARBA00022722"/>
    </source>
</evidence>
<gene>
    <name evidence="6" type="ORF">NQ317_019297</name>
</gene>
<dbReference type="Gene3D" id="3.90.320.10">
    <property type="match status" value="1"/>
</dbReference>
<keyword evidence="2" id="KW-0255">Endonuclease</keyword>
<organism evidence="6 7">
    <name type="scientific">Molorchus minor</name>
    <dbReference type="NCBI Taxonomy" id="1323400"/>
    <lineage>
        <taxon>Eukaryota</taxon>
        <taxon>Metazoa</taxon>
        <taxon>Ecdysozoa</taxon>
        <taxon>Arthropoda</taxon>
        <taxon>Hexapoda</taxon>
        <taxon>Insecta</taxon>
        <taxon>Pterygota</taxon>
        <taxon>Neoptera</taxon>
        <taxon>Endopterygota</taxon>
        <taxon>Coleoptera</taxon>
        <taxon>Polyphaga</taxon>
        <taxon>Cucujiformia</taxon>
        <taxon>Chrysomeloidea</taxon>
        <taxon>Cerambycidae</taxon>
        <taxon>Lamiinae</taxon>
        <taxon>Monochamini</taxon>
        <taxon>Molorchus</taxon>
    </lineage>
</organism>
<dbReference type="SUPFAM" id="SSF52980">
    <property type="entry name" value="Restriction endonuclease-like"/>
    <property type="match status" value="1"/>
</dbReference>
<dbReference type="InterPro" id="IPR011604">
    <property type="entry name" value="PDDEXK-like_dom_sf"/>
</dbReference>
<dbReference type="InterPro" id="IPR049012">
    <property type="entry name" value="Mutator_transp_dom"/>
</dbReference>
<keyword evidence="4" id="KW-0269">Exonuclease</keyword>
<dbReference type="Pfam" id="PF20700">
    <property type="entry name" value="Mutator"/>
    <property type="match status" value="1"/>
</dbReference>
<keyword evidence="7" id="KW-1185">Reference proteome</keyword>
<dbReference type="InterPro" id="IPR011335">
    <property type="entry name" value="Restrct_endonuc-II-like"/>
</dbReference>
<keyword evidence="3" id="KW-0378">Hydrolase</keyword>
<evidence type="ECO:0000259" key="5">
    <source>
        <dbReference type="Pfam" id="PF20700"/>
    </source>
</evidence>
<evidence type="ECO:0000256" key="2">
    <source>
        <dbReference type="ARBA" id="ARBA00022759"/>
    </source>
</evidence>
<dbReference type="PANTHER" id="PTHR46609">
    <property type="entry name" value="EXONUCLEASE, PHAGE-TYPE/RECB, C-TERMINAL DOMAIN-CONTAINING PROTEIN"/>
    <property type="match status" value="1"/>
</dbReference>
<name>A0ABQ9J8C1_9CUCU</name>
<sequence length="846" mass="96461">MGRLKTSGSARNNSRRAKVMKNIWKKRRDNASELSVPTMRCDMVAENRDKEDGVLTCDYYESDKENNFNNANQESVKFDDNSRVVCSLRASEHTNNESTSSNFAENNMEQAMSGNNESETQDIHGHTFISQNEYESVMEHEPEVEKCLPKENNLENNIITGQRIVDLNYVLKWALSLQAEHSKICSTGNMQLVRENRFGLVSQLHFRCNVCNYEAIKHTEDPENIKSKINYGAVWGTLATGSTYTHLKEQLSVLDIPSLSYRLFHRIEIEIGDHWKSYLWASIEDAGKEEYRLAFEKQQFDRTGNVWTKVYIDGGWSHRSYGHNYNAASGTAIIIGALSGKVLFLGVRNKYCSVCAHAANRQRRPNSHICFKNWTESSGAMEADIVVEGFKHAQVMHNLKYLKFVADGDSNKMSHMEMKSKKIECKNHAIKNYGRAMYKIKSDTTINAAGRKFLSVRNIKHLQNIALTQLNVNANGDVEKLKQDFANGPNHVFGNHLNCNQEYCNLVGNVDNNKMPELESTGIHHHINGALGRLIGRAHKLITNETNNAAELFMSFLAKFNSAKRLNLTQRGSFESRAHISGIKYNEGIQWQATPWKQLMAESPGKNFKKYLSETLHNHETRVKRRQNFEAENKPVKRRKRTTLKSLQSYGPHAIQAPLSKEELLSEKNRILRNMQILPQQIRNTERETVGQWENPLYQAVRKNRLTASNFGTVIKRRSSTKPDNLVKTILGINYAQSEAINYGKIKESVALQRFAASRPQAKIQTSGIFIDETYGYLAASPDGKACRGQWNHRNQMSVQSSQIDVYLKEVSDLCRDVKESDSYIFIILYTLIGLNCLLLCCEELI</sequence>
<evidence type="ECO:0000313" key="6">
    <source>
        <dbReference type="EMBL" id="KAJ8973884.1"/>
    </source>
</evidence>
<comment type="caution">
    <text evidence="6">The sequence shown here is derived from an EMBL/GenBank/DDBJ whole genome shotgun (WGS) entry which is preliminary data.</text>
</comment>
<proteinExistence type="predicted"/>
<reference evidence="6" key="1">
    <citation type="journal article" date="2023" name="Insect Mol. Biol.">
        <title>Genome sequencing provides insights into the evolution of gene families encoding plant cell wall-degrading enzymes in longhorned beetles.</title>
        <authorList>
            <person name="Shin N.R."/>
            <person name="Okamura Y."/>
            <person name="Kirsch R."/>
            <person name="Pauchet Y."/>
        </authorList>
    </citation>
    <scope>NUCLEOTIDE SEQUENCE</scope>
    <source>
        <strain evidence="6">MMC_N1</strain>
    </source>
</reference>
<protein>
    <recommendedName>
        <fullName evidence="5">Mutator-like transposase domain-containing protein</fullName>
    </recommendedName>
</protein>
<accession>A0ABQ9J8C1</accession>